<comment type="caution">
    <text evidence="6">The sequence shown here is derived from an EMBL/GenBank/DDBJ whole genome shotgun (WGS) entry which is preliminary data.</text>
</comment>
<keyword evidence="3 6" id="KW-0378">Hydrolase</keyword>
<dbReference type="SUPFAM" id="SSF53474">
    <property type="entry name" value="alpha/beta-Hydrolases"/>
    <property type="match status" value="1"/>
</dbReference>
<evidence type="ECO:0000259" key="5">
    <source>
        <dbReference type="Pfam" id="PF08386"/>
    </source>
</evidence>
<dbReference type="PANTHER" id="PTHR43248">
    <property type="entry name" value="2-SUCCINYL-6-HYDROXY-2,4-CYCLOHEXADIENE-1-CARBOXYLATE SYNTHASE"/>
    <property type="match status" value="1"/>
</dbReference>
<keyword evidence="7" id="KW-1185">Reference proteome</keyword>
<accession>A0A3E0GXD8</accession>
<organism evidence="6 7">
    <name type="scientific">Kutzneria buriramensis</name>
    <dbReference type="NCBI Taxonomy" id="1045776"/>
    <lineage>
        <taxon>Bacteria</taxon>
        <taxon>Bacillati</taxon>
        <taxon>Actinomycetota</taxon>
        <taxon>Actinomycetes</taxon>
        <taxon>Pseudonocardiales</taxon>
        <taxon>Pseudonocardiaceae</taxon>
        <taxon>Kutzneria</taxon>
    </lineage>
</organism>
<gene>
    <name evidence="6" type="ORF">BCF44_120123</name>
</gene>
<name>A0A3E0GXD8_9PSEU</name>
<comment type="similarity">
    <text evidence="1">Belongs to the peptidase S33 family.</text>
</comment>
<dbReference type="PANTHER" id="PTHR43248:SF29">
    <property type="entry name" value="TRIPEPTIDYL AMINOPEPTIDASE"/>
    <property type="match status" value="1"/>
</dbReference>
<dbReference type="InterPro" id="IPR029058">
    <property type="entry name" value="AB_hydrolase_fold"/>
</dbReference>
<dbReference type="GO" id="GO:0016787">
    <property type="term" value="F:hydrolase activity"/>
    <property type="evidence" value="ECO:0007669"/>
    <property type="project" value="UniProtKB-KW"/>
</dbReference>
<dbReference type="Proteomes" id="UP000256269">
    <property type="component" value="Unassembled WGS sequence"/>
</dbReference>
<dbReference type="InterPro" id="IPR051601">
    <property type="entry name" value="Serine_prot/Carboxylest_S33"/>
</dbReference>
<evidence type="ECO:0000313" key="7">
    <source>
        <dbReference type="Proteomes" id="UP000256269"/>
    </source>
</evidence>
<evidence type="ECO:0000256" key="1">
    <source>
        <dbReference type="ARBA" id="ARBA00010088"/>
    </source>
</evidence>
<dbReference type="AlphaFoldDB" id="A0A3E0GXD8"/>
<evidence type="ECO:0000256" key="2">
    <source>
        <dbReference type="ARBA" id="ARBA00022729"/>
    </source>
</evidence>
<dbReference type="Gene3D" id="3.40.50.1820">
    <property type="entry name" value="alpha/beta hydrolase"/>
    <property type="match status" value="1"/>
</dbReference>
<dbReference type="InterPro" id="IPR013595">
    <property type="entry name" value="Pept_S33_TAP-like_C"/>
</dbReference>
<evidence type="ECO:0000256" key="3">
    <source>
        <dbReference type="ARBA" id="ARBA00022801"/>
    </source>
</evidence>
<keyword evidence="2" id="KW-0732">Signal</keyword>
<evidence type="ECO:0000313" key="6">
    <source>
        <dbReference type="EMBL" id="REH33051.1"/>
    </source>
</evidence>
<dbReference type="RefSeq" id="WP_116180463.1">
    <property type="nucleotide sequence ID" value="NZ_CP144375.1"/>
</dbReference>
<sequence>MPLTTYLTTAVLAAALTSAPHQPIAWHTCLTTPPDPVGQALNDAGAQCADITVPLDYRRPQGDKITVAISRITATDPAHRRGVMLINPGGPGDIGLDNALLGQYSPELGKAYDLIGFDPRFVGRSTPHECRWNTSTFQRSAGPSLRSFQESVAFEARLAAGCADKNLPYDSTRNAVRDMDVIRQALGEQRISYIGFSYGTYLGAVYLQMFGDHADRFVLDSSVDPDAYGPNLFTNQGPARQAALNHFAQWAAGHEGLGDTAQDVLATVNGLKPTTVGKYTVDDHVLPYLIYTGVADDRRYDELAATTRTLRDGTAPTGALATQLDGLATGSGEAGARFGTPVLCADRAVSRDPWTYYRDIQAHRADEPLFGPLTRNISPCAFWPTAPVEPPTTVHNGVPVLMVGAAGDATTPNPGQLAMHRDLTASRMVTQLNAYHHGAFLGGSACIDAAVVDYLTGGALPAADSTCT</sequence>
<dbReference type="Pfam" id="PF00561">
    <property type="entry name" value="Abhydrolase_1"/>
    <property type="match status" value="1"/>
</dbReference>
<feature type="domain" description="Peptidase S33 tripeptidyl aminopeptidase-like C-terminal" evidence="5">
    <location>
        <begin position="375"/>
        <end position="467"/>
    </location>
</feature>
<feature type="domain" description="AB hydrolase-1" evidence="4">
    <location>
        <begin position="83"/>
        <end position="249"/>
    </location>
</feature>
<reference evidence="6 7" key="1">
    <citation type="submission" date="2018-08" db="EMBL/GenBank/DDBJ databases">
        <title>Genomic Encyclopedia of Archaeal and Bacterial Type Strains, Phase II (KMG-II): from individual species to whole genera.</title>
        <authorList>
            <person name="Goeker M."/>
        </authorList>
    </citation>
    <scope>NUCLEOTIDE SEQUENCE [LARGE SCALE GENOMIC DNA]</scope>
    <source>
        <strain evidence="6 7">DSM 45791</strain>
    </source>
</reference>
<protein>
    <submittedName>
        <fullName evidence="6">Alpha/beta hydrolase family protein</fullName>
    </submittedName>
</protein>
<evidence type="ECO:0000259" key="4">
    <source>
        <dbReference type="Pfam" id="PF00561"/>
    </source>
</evidence>
<proteinExistence type="inferred from homology"/>
<dbReference type="Pfam" id="PF08386">
    <property type="entry name" value="Abhydrolase_4"/>
    <property type="match status" value="1"/>
</dbReference>
<dbReference type="InterPro" id="IPR000073">
    <property type="entry name" value="AB_hydrolase_1"/>
</dbReference>
<dbReference type="EMBL" id="QUNO01000020">
    <property type="protein sequence ID" value="REH33051.1"/>
    <property type="molecule type" value="Genomic_DNA"/>
</dbReference>
<dbReference type="OrthoDB" id="4447445at2"/>